<dbReference type="Proteomes" id="UP000006906">
    <property type="component" value="Chromosome 16"/>
</dbReference>
<comment type="pathway">
    <text evidence="1">Protein modification; protein ubiquitination.</text>
</comment>
<evidence type="ECO:0000313" key="5">
    <source>
        <dbReference type="Proteomes" id="UP000006906"/>
    </source>
</evidence>
<dbReference type="InterPro" id="IPR011705">
    <property type="entry name" value="BACK"/>
</dbReference>
<feature type="region of interest" description="Disordered" evidence="2">
    <location>
        <begin position="36"/>
        <end position="69"/>
    </location>
</feature>
<dbReference type="InterPro" id="IPR000210">
    <property type="entry name" value="BTB/POZ_dom"/>
</dbReference>
<feature type="compositionally biased region" description="Low complexity" evidence="2">
    <location>
        <begin position="393"/>
        <end position="403"/>
    </location>
</feature>
<organism evidence="4 5">
    <name type="scientific">Chlamydomonas reinhardtii</name>
    <name type="common">Chlamydomonas smithii</name>
    <dbReference type="NCBI Taxonomy" id="3055"/>
    <lineage>
        <taxon>Eukaryota</taxon>
        <taxon>Viridiplantae</taxon>
        <taxon>Chlorophyta</taxon>
        <taxon>core chlorophytes</taxon>
        <taxon>Chlorophyceae</taxon>
        <taxon>CS clade</taxon>
        <taxon>Chlamydomonadales</taxon>
        <taxon>Chlamydomonadaceae</taxon>
        <taxon>Chlamydomonas</taxon>
    </lineage>
</organism>
<dbReference type="InParanoid" id="A0A2K3CVD5"/>
<dbReference type="PROSITE" id="PS50097">
    <property type="entry name" value="BTB"/>
    <property type="match status" value="1"/>
</dbReference>
<reference evidence="4 5" key="1">
    <citation type="journal article" date="2007" name="Science">
        <title>The Chlamydomonas genome reveals the evolution of key animal and plant functions.</title>
        <authorList>
            <person name="Merchant S.S."/>
            <person name="Prochnik S.E."/>
            <person name="Vallon O."/>
            <person name="Harris E.H."/>
            <person name="Karpowicz S.J."/>
            <person name="Witman G.B."/>
            <person name="Terry A."/>
            <person name="Salamov A."/>
            <person name="Fritz-Laylin L.K."/>
            <person name="Marechal-Drouard L."/>
            <person name="Marshall W.F."/>
            <person name="Qu L.H."/>
            <person name="Nelson D.R."/>
            <person name="Sanderfoot A.A."/>
            <person name="Spalding M.H."/>
            <person name="Kapitonov V.V."/>
            <person name="Ren Q."/>
            <person name="Ferris P."/>
            <person name="Lindquist E."/>
            <person name="Shapiro H."/>
            <person name="Lucas S.M."/>
            <person name="Grimwood J."/>
            <person name="Schmutz J."/>
            <person name="Cardol P."/>
            <person name="Cerutti H."/>
            <person name="Chanfreau G."/>
            <person name="Chen C.L."/>
            <person name="Cognat V."/>
            <person name="Croft M.T."/>
            <person name="Dent R."/>
            <person name="Dutcher S."/>
            <person name="Fernandez E."/>
            <person name="Fukuzawa H."/>
            <person name="Gonzalez-Ballester D."/>
            <person name="Gonzalez-Halphen D."/>
            <person name="Hallmann A."/>
            <person name="Hanikenne M."/>
            <person name="Hippler M."/>
            <person name="Inwood W."/>
            <person name="Jabbari K."/>
            <person name="Kalanon M."/>
            <person name="Kuras R."/>
            <person name="Lefebvre P.A."/>
            <person name="Lemaire S.D."/>
            <person name="Lobanov A.V."/>
            <person name="Lohr M."/>
            <person name="Manuell A."/>
            <person name="Meier I."/>
            <person name="Mets L."/>
            <person name="Mittag M."/>
            <person name="Mittelmeier T."/>
            <person name="Moroney J.V."/>
            <person name="Moseley J."/>
            <person name="Napoli C."/>
            <person name="Nedelcu A.M."/>
            <person name="Niyogi K."/>
            <person name="Novoselov S.V."/>
            <person name="Paulsen I.T."/>
            <person name="Pazour G."/>
            <person name="Purton S."/>
            <person name="Ral J.P."/>
            <person name="Riano-Pachon D.M."/>
            <person name="Riekhof W."/>
            <person name="Rymarquis L."/>
            <person name="Schroda M."/>
            <person name="Stern D."/>
            <person name="Umen J."/>
            <person name="Willows R."/>
            <person name="Wilson N."/>
            <person name="Zimmer S.L."/>
            <person name="Allmer J."/>
            <person name="Balk J."/>
            <person name="Bisova K."/>
            <person name="Chen C.J."/>
            <person name="Elias M."/>
            <person name="Gendler K."/>
            <person name="Hauser C."/>
            <person name="Lamb M.R."/>
            <person name="Ledford H."/>
            <person name="Long J.C."/>
            <person name="Minagawa J."/>
            <person name="Page M.D."/>
            <person name="Pan J."/>
            <person name="Pootakham W."/>
            <person name="Roje S."/>
            <person name="Rose A."/>
            <person name="Stahlberg E."/>
            <person name="Terauchi A.M."/>
            <person name="Yang P."/>
            <person name="Ball S."/>
            <person name="Bowler C."/>
            <person name="Dieckmann C.L."/>
            <person name="Gladyshev V.N."/>
            <person name="Green P."/>
            <person name="Jorgensen R."/>
            <person name="Mayfield S."/>
            <person name="Mueller-Roeber B."/>
            <person name="Rajamani S."/>
            <person name="Sayre R.T."/>
            <person name="Brokstein P."/>
            <person name="Dubchak I."/>
            <person name="Goodstein D."/>
            <person name="Hornick L."/>
            <person name="Huang Y.W."/>
            <person name="Jhaveri J."/>
            <person name="Luo Y."/>
            <person name="Martinez D."/>
            <person name="Ngau W.C."/>
            <person name="Otillar B."/>
            <person name="Poliakov A."/>
            <person name="Porter A."/>
            <person name="Szajkowski L."/>
            <person name="Werner G."/>
            <person name="Zhou K."/>
            <person name="Grigoriev I.V."/>
            <person name="Rokhsar D.S."/>
            <person name="Grossman A.R."/>
        </authorList>
    </citation>
    <scope>NUCLEOTIDE SEQUENCE [LARGE SCALE GENOMIC DNA]</scope>
    <source>
        <strain evidence="5">CC-503</strain>
    </source>
</reference>
<gene>
    <name evidence="4" type="ORF">CHLRE_16g676100v5</name>
</gene>
<keyword evidence="5" id="KW-1185">Reference proteome</keyword>
<dbReference type="OrthoDB" id="546917at2759"/>
<dbReference type="ExpressionAtlas" id="A0A2K3CVD5">
    <property type="expression patterns" value="baseline"/>
</dbReference>
<evidence type="ECO:0000256" key="2">
    <source>
        <dbReference type="SAM" id="MobiDB-lite"/>
    </source>
</evidence>
<feature type="domain" description="BTB" evidence="3">
    <location>
        <begin position="1"/>
        <end position="103"/>
    </location>
</feature>
<accession>A0A2K3CVD5</accession>
<dbReference type="Gramene" id="PNW72244">
    <property type="protein sequence ID" value="PNW72244"/>
    <property type="gene ID" value="CHLRE_16g676100v5"/>
</dbReference>
<evidence type="ECO:0000313" key="4">
    <source>
        <dbReference type="EMBL" id="PNW72244.1"/>
    </source>
</evidence>
<dbReference type="Gene3D" id="1.25.40.420">
    <property type="match status" value="1"/>
</dbReference>
<dbReference type="InterPro" id="IPR011333">
    <property type="entry name" value="SKP1/BTB/POZ_sf"/>
</dbReference>
<evidence type="ECO:0000256" key="1">
    <source>
        <dbReference type="ARBA" id="ARBA00004906"/>
    </source>
</evidence>
<dbReference type="KEGG" id="cre:CHLRE_16g676100v5"/>
<proteinExistence type="predicted"/>
<sequence>MDGDGRDVCRELRAHSFVLEHASEFFKVKLSTDVGRTEEAGVPSPSQRRLPPAAGLQPASTHHARHSPSHTPVLVVPVESPEEAAAARAVVAFCYTGRVSLPPTAGVRAALQVARQAAYLQVQGCEMAALDTLSQLLYRTRAPSKPAANRTLAAAAAAAAAAVGLGGSGAAALRASSPAGACAADAAATAAPGGGGDAAGGATAASAALPPPLEFFTCSDLWLSADTASGQVYARFRDLTAVAAERMVEHFGDALKVFNDDELFEQFMALPATAVGAVLSCSRFGADCENTILHLLARWMGDNHAAASAADREKLCRCVRLLHLTPTYLHAFLPALAADHQAAAAAAAAAAAVVAGAAGAGVAEAGAGAGAGAAVVAVPGAAAGAERHCSQPAGAAATAAGDAMQEQDEDSEPGPCGCKRGHAESDRPGASPPEGGDATAGDGGAASEAGTTGSGAPPLGWFPITPAEAAFVANLAAARSEPERQALIAAGSRRFGRDTIASGWYSPGRRQQYLSGGGGGGGRMYEWSISRSDLEEELEGKAPGERFLVESQDEVAARGFVWVPYVKGKVGESAAALFLRASLPAAFEVPGSALNEGLTPAVMPLDAEMSVQRVVGWEEDPFVVLRGPAARAGRVRRDVRLRFWADGDVWVLGKGRGHKALPLRAGVGAGAGAGEEEGVLAPWGEYLRDGDIRGTLTILPPSDLV</sequence>
<dbReference type="EMBL" id="CM008977">
    <property type="protein sequence ID" value="PNW72244.1"/>
    <property type="molecule type" value="Genomic_DNA"/>
</dbReference>
<dbReference type="Pfam" id="PF07707">
    <property type="entry name" value="BACK"/>
    <property type="match status" value="1"/>
</dbReference>
<feature type="compositionally biased region" description="Low complexity" evidence="2">
    <location>
        <begin position="434"/>
        <end position="456"/>
    </location>
</feature>
<dbReference type="AlphaFoldDB" id="A0A2K3CVD5"/>
<name>A0A2K3CVD5_CHLRE</name>
<dbReference type="RefSeq" id="XP_042916094.1">
    <property type="nucleotide sequence ID" value="XM_043071290.1"/>
</dbReference>
<feature type="region of interest" description="Disordered" evidence="2">
    <location>
        <begin position="393"/>
        <end position="461"/>
    </location>
</feature>
<dbReference type="Gene3D" id="3.30.710.10">
    <property type="entry name" value="Potassium Channel Kv1.1, Chain A"/>
    <property type="match status" value="1"/>
</dbReference>
<evidence type="ECO:0000259" key="3">
    <source>
        <dbReference type="PROSITE" id="PS50097"/>
    </source>
</evidence>
<protein>
    <recommendedName>
        <fullName evidence="3">BTB domain-containing protein</fullName>
    </recommendedName>
</protein>
<dbReference type="GeneID" id="5721475"/>